<feature type="transmembrane region" description="Helical" evidence="2">
    <location>
        <begin position="1370"/>
        <end position="1391"/>
    </location>
</feature>
<comment type="caution">
    <text evidence="3">The sequence shown here is derived from an EMBL/GenBank/DDBJ whole genome shotgun (WGS) entry which is preliminary data.</text>
</comment>
<feature type="region of interest" description="Disordered" evidence="1">
    <location>
        <begin position="1448"/>
        <end position="1475"/>
    </location>
</feature>
<protein>
    <submittedName>
        <fullName evidence="3">Uncharacterized protein</fullName>
    </submittedName>
</protein>
<accession>A0A0F9NZR6</accession>
<reference evidence="3" key="1">
    <citation type="journal article" date="2015" name="Nature">
        <title>Complex archaea that bridge the gap between prokaryotes and eukaryotes.</title>
        <authorList>
            <person name="Spang A."/>
            <person name="Saw J.H."/>
            <person name="Jorgensen S.L."/>
            <person name="Zaremba-Niedzwiedzka K."/>
            <person name="Martijn J."/>
            <person name="Lind A.E."/>
            <person name="van Eijk R."/>
            <person name="Schleper C."/>
            <person name="Guy L."/>
            <person name="Ettema T.J."/>
        </authorList>
    </citation>
    <scope>NUCLEOTIDE SEQUENCE</scope>
</reference>
<keyword evidence="2" id="KW-0812">Transmembrane</keyword>
<evidence type="ECO:0000256" key="1">
    <source>
        <dbReference type="SAM" id="MobiDB-lite"/>
    </source>
</evidence>
<keyword evidence="2" id="KW-0472">Membrane</keyword>
<name>A0A0F9NZR6_9ZZZZ</name>
<organism evidence="3">
    <name type="scientific">marine sediment metagenome</name>
    <dbReference type="NCBI Taxonomy" id="412755"/>
    <lineage>
        <taxon>unclassified sequences</taxon>
        <taxon>metagenomes</taxon>
        <taxon>ecological metagenomes</taxon>
    </lineage>
</organism>
<sequence>MGIKRKRVKFLILFLIISSVILPLSNIRSRNISSGAEIQKKIHSSAQRTGTKQWIKNPNFESPIEPWFWKNGTLGDNSDMDGTNSTRQANFRILGEKRTFSDITGFINSSSSKDWFNFTKSGYLTPSNQIDQYGIVVSHHWDETAGSGEGQIYNYPSIHFRKNISLNVDMSEYVIKTAYLDVDFNASVDSNIDTPNDNYTGENDEDLFAIGDFATFYVLISDINFTQSFTVAFNRTKYLGQSGAGLTSILNITTKLMTSVDEEDLITALNAALDKDPNHSDFSITLGIDIYSEDNDNSGDHDDWDSLRIRTCNFSFTYEKKIDSFTTVSWNQIGNKLNGSNFQITNASFNFKYKVNKTWLSSAPLSELKFYINNKSHSQGVFKLSAAPTSFQYATAGGFDITNLITTDVNISTSFEVFLKDSFELNETLMISITEVTLNISYIETFPDYDTDFRLFLNGVNKTSNPVFQLPLNNILNISFQYVNQSKNHITNATIQLEGEVTGTLGENVTFQQYEITINTTDLGIGISILTVVAQKSNYETQNVQIFVEVTQRITELQLYIEENLTTDKSTISAKFNEIINVSIYYQDNETKSYISGANVDLLGIGRLNETNNYYNITLNTTTLDKGVNIFTVYAQLDNYQPQSVQFFIEVFARETELVLKVNSSQKFDGDTIQVNFNEHINFAVYYNDSITKEHITGAGVSLLGINNLTEQISYYDLIINSSILDLGINIFTFYAQLDQYKSQSLQIFIEVFERETKLVLKVNSSQKFDGDTIKVNFDEHINITIYYKDNVTKEHITGAGVSLLGISNLTEQNLYYNIIIDSSIFDLGINVFSIYAQFDNYQPQSIQIFIEVFERETEVVLKVNNSQKFDGDTIKVNFNEFINITIYYRDNFTKKHITGASVSLFGIANLTEQISYYDIIINSNIFVLGINVLTIYAQLDGYKSQSIQIFVDVSERESELVLKVDNNHVFDSTTIQVNFNEFINITLYYKENFTKEHITGAGVSLLGITNLTEQTSYYEIIINSNIFVLGINVLTFYAQLDGYKSQSIQIFIDVNDVETDLLLYFNQKQVFDSDTVQVQLNEMINFSVYYKDNLIDAYINGASVSLFGIGNLTEQISYYNIIINSSVLDLGINFLTIYAQLDRYKSQSIQFFIEVFERTLNFNLFFNDENKTLDHVFDLPITSDLNITIELYDNRTGSHINEAVLQLIGEGLLTNFMENYAPQQYSLILNTSDLNVGIKLFSIIAQATDYQPITLDIRITIKRISTNINTITGESSLSAKSGQDFKLKLLINNTNFGGVIKGATVSFMWDFGLGELTDLDNDGVYEIILQNVKVGSHIITITAFTSGDLYEFETYTIVLNVIAESGVDLTWIVIGLAGGIMGLVSVFISYQKHFKYPPMVRKARKLRKNIRKGKKTKALLIAKREDIINNSLQDTIQILTLETLDPKKNDTNLKSSAVKDDEKNIKKGEIPPDK</sequence>
<evidence type="ECO:0000313" key="3">
    <source>
        <dbReference type="EMBL" id="KKN23349.1"/>
    </source>
</evidence>
<dbReference type="EMBL" id="LAZR01002980">
    <property type="protein sequence ID" value="KKN23349.1"/>
    <property type="molecule type" value="Genomic_DNA"/>
</dbReference>
<gene>
    <name evidence="3" type="ORF">LCGC14_0905850</name>
</gene>
<keyword evidence="2" id="KW-1133">Transmembrane helix</keyword>
<proteinExistence type="predicted"/>
<evidence type="ECO:0000256" key="2">
    <source>
        <dbReference type="SAM" id="Phobius"/>
    </source>
</evidence>